<evidence type="ECO:0000313" key="2">
    <source>
        <dbReference type="Proteomes" id="UP001642487"/>
    </source>
</evidence>
<protein>
    <submittedName>
        <fullName evidence="1">Uncharacterized protein</fullName>
    </submittedName>
</protein>
<evidence type="ECO:0000313" key="1">
    <source>
        <dbReference type="EMBL" id="CAK9319309.1"/>
    </source>
</evidence>
<gene>
    <name evidence="1" type="ORF">CITCOLO1_LOCUS11304</name>
</gene>
<sequence>MGAIFKTFHCFSHHHHSLPHASKQRLNLPISGLLLLHEQSRDECFLLSSSFFHSRNLRFFLLLILWTLQGNSDAVLLHLSTVPIRFLFWF</sequence>
<organism evidence="1 2">
    <name type="scientific">Citrullus colocynthis</name>
    <name type="common">colocynth</name>
    <dbReference type="NCBI Taxonomy" id="252529"/>
    <lineage>
        <taxon>Eukaryota</taxon>
        <taxon>Viridiplantae</taxon>
        <taxon>Streptophyta</taxon>
        <taxon>Embryophyta</taxon>
        <taxon>Tracheophyta</taxon>
        <taxon>Spermatophyta</taxon>
        <taxon>Magnoliopsida</taxon>
        <taxon>eudicotyledons</taxon>
        <taxon>Gunneridae</taxon>
        <taxon>Pentapetalae</taxon>
        <taxon>rosids</taxon>
        <taxon>fabids</taxon>
        <taxon>Cucurbitales</taxon>
        <taxon>Cucurbitaceae</taxon>
        <taxon>Benincaseae</taxon>
        <taxon>Citrullus</taxon>
    </lineage>
</organism>
<reference evidence="1 2" key="1">
    <citation type="submission" date="2024-03" db="EMBL/GenBank/DDBJ databases">
        <authorList>
            <person name="Gkanogiannis A."/>
            <person name="Becerra Lopez-Lavalle L."/>
        </authorList>
    </citation>
    <scope>NUCLEOTIDE SEQUENCE [LARGE SCALE GENOMIC DNA]</scope>
</reference>
<dbReference type="Proteomes" id="UP001642487">
    <property type="component" value="Chromosome 4"/>
</dbReference>
<proteinExistence type="predicted"/>
<name>A0ABP0YFN5_9ROSI</name>
<dbReference type="EMBL" id="OZ021738">
    <property type="protein sequence ID" value="CAK9319309.1"/>
    <property type="molecule type" value="Genomic_DNA"/>
</dbReference>
<accession>A0ABP0YFN5</accession>
<keyword evidence="2" id="KW-1185">Reference proteome</keyword>